<reference evidence="1 2" key="1">
    <citation type="journal article" date="2013" name="Curr. Biol.">
        <title>The Genome of the Foraminiferan Reticulomyxa filosa.</title>
        <authorList>
            <person name="Glockner G."/>
            <person name="Hulsmann N."/>
            <person name="Schleicher M."/>
            <person name="Noegel A.A."/>
            <person name="Eichinger L."/>
            <person name="Gallinger C."/>
            <person name="Pawlowski J."/>
            <person name="Sierra R."/>
            <person name="Euteneuer U."/>
            <person name="Pillet L."/>
            <person name="Moustafa A."/>
            <person name="Platzer M."/>
            <person name="Groth M."/>
            <person name="Szafranski K."/>
            <person name="Schliwa M."/>
        </authorList>
    </citation>
    <scope>NUCLEOTIDE SEQUENCE [LARGE SCALE GENOMIC DNA]</scope>
</reference>
<gene>
    <name evidence="1" type="ORF">RFI_31656</name>
</gene>
<evidence type="ECO:0000313" key="2">
    <source>
        <dbReference type="Proteomes" id="UP000023152"/>
    </source>
</evidence>
<evidence type="ECO:0000313" key="1">
    <source>
        <dbReference type="EMBL" id="ETO05740.1"/>
    </source>
</evidence>
<dbReference type="EMBL" id="ASPP01027813">
    <property type="protein sequence ID" value="ETO05740.1"/>
    <property type="molecule type" value="Genomic_DNA"/>
</dbReference>
<name>X6LYD1_RETFI</name>
<comment type="caution">
    <text evidence="1">The sequence shown here is derived from an EMBL/GenBank/DDBJ whole genome shotgun (WGS) entry which is preliminary data.</text>
</comment>
<organism evidence="1 2">
    <name type="scientific">Reticulomyxa filosa</name>
    <dbReference type="NCBI Taxonomy" id="46433"/>
    <lineage>
        <taxon>Eukaryota</taxon>
        <taxon>Sar</taxon>
        <taxon>Rhizaria</taxon>
        <taxon>Retaria</taxon>
        <taxon>Foraminifera</taxon>
        <taxon>Monothalamids</taxon>
        <taxon>Reticulomyxidae</taxon>
        <taxon>Reticulomyxa</taxon>
    </lineage>
</organism>
<sequence>MMDGFRAMSAQCGDPTALSALSATVTSGAMNVLADGNVYKSGGVPQGGVASLPAESQYVTTGAVSMDLMNEFEAHTTATASNPLKQDLQLIEQQMSQMGLHLQEMQQEFEAKMAEVNRPTSNASSAYHATITSIPNMNTSIGMGMNMGMNMGMGVGMSSMAMGVGMPMYYPQTMQVPSMSYMRTQPLYATSDPTTTTLPNVN</sequence>
<protein>
    <submittedName>
        <fullName evidence="1">Uncharacterized protein</fullName>
    </submittedName>
</protein>
<accession>X6LYD1</accession>
<dbReference type="AlphaFoldDB" id="X6LYD1"/>
<feature type="non-terminal residue" evidence="1">
    <location>
        <position position="202"/>
    </location>
</feature>
<dbReference type="Proteomes" id="UP000023152">
    <property type="component" value="Unassembled WGS sequence"/>
</dbReference>
<keyword evidence="2" id="KW-1185">Reference proteome</keyword>
<proteinExistence type="predicted"/>